<evidence type="ECO:0000256" key="7">
    <source>
        <dbReference type="ARBA" id="ARBA00022741"/>
    </source>
</evidence>
<dbReference type="Gene3D" id="3.30.230.10">
    <property type="match status" value="1"/>
</dbReference>
<comment type="cofactor">
    <cofactor evidence="15">
        <name>Ca(2+)</name>
        <dbReference type="ChEBI" id="CHEBI:29108"/>
    </cofactor>
    <cofactor evidence="15">
        <name>Mg(2+)</name>
        <dbReference type="ChEBI" id="CHEBI:18420"/>
    </cofactor>
    <cofactor evidence="15">
        <name>Mn(2+)</name>
        <dbReference type="ChEBI" id="CHEBI:29035"/>
    </cofactor>
</comment>
<evidence type="ECO:0000256" key="5">
    <source>
        <dbReference type="ARBA" id="ARBA00011080"/>
    </source>
</evidence>
<evidence type="ECO:0000256" key="3">
    <source>
        <dbReference type="ARBA" id="ARBA00004604"/>
    </source>
</evidence>
<dbReference type="SMART" id="SM00433">
    <property type="entry name" value="TOP2c"/>
    <property type="match status" value="1"/>
</dbReference>
<evidence type="ECO:0000256" key="6">
    <source>
        <dbReference type="ARBA" id="ARBA00022723"/>
    </source>
</evidence>
<feature type="domain" description="Topo IIA-type catalytic" evidence="18">
    <location>
        <begin position="746"/>
        <end position="1199"/>
    </location>
</feature>
<keyword evidence="20" id="KW-1185">Reference proteome</keyword>
<evidence type="ECO:0000256" key="15">
    <source>
        <dbReference type="RuleBase" id="RU362094"/>
    </source>
</evidence>
<feature type="compositionally biased region" description="Acidic residues" evidence="16">
    <location>
        <begin position="1648"/>
        <end position="1657"/>
    </location>
</feature>
<dbReference type="CDD" id="cd03481">
    <property type="entry name" value="TopoIIA_Trans_ScTopoIIA"/>
    <property type="match status" value="1"/>
</dbReference>
<evidence type="ECO:0000256" key="1">
    <source>
        <dbReference type="ARBA" id="ARBA00000185"/>
    </source>
</evidence>
<dbReference type="PROSITE" id="PS50880">
    <property type="entry name" value="TOPRIM"/>
    <property type="match status" value="1"/>
</dbReference>
<comment type="cofactor">
    <cofactor evidence="2">
        <name>Mg(2+)</name>
        <dbReference type="ChEBI" id="CHEBI:18420"/>
    </cofactor>
</comment>
<dbReference type="FunFam" id="3.30.230.10:FF:000008">
    <property type="entry name" value="DNA topoisomerase 2"/>
    <property type="match status" value="1"/>
</dbReference>
<keyword evidence="8 15" id="KW-0067">ATP-binding</keyword>
<evidence type="ECO:0000313" key="19">
    <source>
        <dbReference type="EMBL" id="KAL0962146.1"/>
    </source>
</evidence>
<dbReference type="FunFam" id="3.30.1360.40:FF:000003">
    <property type="entry name" value="DNA topoisomerase 2"/>
    <property type="match status" value="1"/>
</dbReference>
<keyword evidence="7 15" id="KW-0547">Nucleotide-binding</keyword>
<evidence type="ECO:0000256" key="12">
    <source>
        <dbReference type="ARBA" id="ARBA00023235"/>
    </source>
</evidence>
<dbReference type="FunFam" id="3.30.1490.30:FF:000001">
    <property type="entry name" value="DNA topoisomerase 2"/>
    <property type="match status" value="1"/>
</dbReference>
<dbReference type="PRINTS" id="PR00418">
    <property type="entry name" value="TPI2FAMILY"/>
</dbReference>
<keyword evidence="10 14" id="KW-0799">Topoisomerase</keyword>
<feature type="compositionally biased region" description="Basic and acidic residues" evidence="16">
    <location>
        <begin position="1624"/>
        <end position="1640"/>
    </location>
</feature>
<dbReference type="GO" id="GO:0003677">
    <property type="term" value="F:DNA binding"/>
    <property type="evidence" value="ECO:0007669"/>
    <property type="project" value="UniProtKB-UniRule"/>
</dbReference>
<dbReference type="SMART" id="SM00434">
    <property type="entry name" value="TOP4c"/>
    <property type="match status" value="1"/>
</dbReference>
<dbReference type="GO" id="GO:0005524">
    <property type="term" value="F:ATP binding"/>
    <property type="evidence" value="ECO:0007669"/>
    <property type="project" value="UniProtKB-UniRule"/>
</dbReference>
<dbReference type="Pfam" id="PF01751">
    <property type="entry name" value="Toprim"/>
    <property type="match status" value="1"/>
</dbReference>
<evidence type="ECO:0000256" key="2">
    <source>
        <dbReference type="ARBA" id="ARBA00001946"/>
    </source>
</evidence>
<keyword evidence="11 14" id="KW-0238">DNA-binding</keyword>
<feature type="compositionally biased region" description="Acidic residues" evidence="16">
    <location>
        <begin position="1430"/>
        <end position="1440"/>
    </location>
</feature>
<comment type="subcellular location">
    <subcellularLocation>
        <location evidence="3">Nucleus</location>
        <location evidence="3">Nucleolus</location>
    </subcellularLocation>
    <subcellularLocation>
        <location evidence="4">Nucleus</location>
        <location evidence="4">Nucleoplasm</location>
    </subcellularLocation>
</comment>
<dbReference type="CDD" id="cd00187">
    <property type="entry name" value="TOP4c"/>
    <property type="match status" value="1"/>
</dbReference>
<dbReference type="InterPro" id="IPR013757">
    <property type="entry name" value="Topo_IIA_A_a_sf"/>
</dbReference>
<dbReference type="FunFam" id="3.90.199.10:FF:000002">
    <property type="entry name" value="DNA topoisomerase 2"/>
    <property type="match status" value="1"/>
</dbReference>
<dbReference type="Pfam" id="PF00204">
    <property type="entry name" value="DNA_gyraseB"/>
    <property type="match status" value="1"/>
</dbReference>
<dbReference type="PRINTS" id="PR01158">
    <property type="entry name" value="TOPISMRASEII"/>
</dbReference>
<keyword evidence="13" id="KW-0539">Nucleus</keyword>
<dbReference type="InterPro" id="IPR013758">
    <property type="entry name" value="Topo_IIA_A/C_ab"/>
</dbReference>
<feature type="compositionally biased region" description="Basic residues" evidence="16">
    <location>
        <begin position="1558"/>
        <end position="1567"/>
    </location>
</feature>
<dbReference type="EC" id="5.6.2.2" evidence="15"/>
<feature type="compositionally biased region" description="Low complexity" evidence="16">
    <location>
        <begin position="1462"/>
        <end position="1474"/>
    </location>
</feature>
<comment type="function">
    <text evidence="15">Key decatenating enzyme that alters DNA topology by binding to two double-stranded DNA molecules, generating a double-stranded break in one of the strands, passing the intact strand through the broken strand, and religating the broken strand.</text>
</comment>
<dbReference type="PROSITE" id="PS52040">
    <property type="entry name" value="TOPO_IIA"/>
    <property type="match status" value="1"/>
</dbReference>
<feature type="compositionally biased region" description="Basic and acidic residues" evidence="16">
    <location>
        <begin position="1348"/>
        <end position="1358"/>
    </location>
</feature>
<evidence type="ECO:0000256" key="4">
    <source>
        <dbReference type="ARBA" id="ARBA00004642"/>
    </source>
</evidence>
<dbReference type="CDD" id="cd03365">
    <property type="entry name" value="TOPRIM_TopoIIA"/>
    <property type="match status" value="1"/>
</dbReference>
<dbReference type="InterPro" id="IPR034157">
    <property type="entry name" value="TOPRIM_TopoII"/>
</dbReference>
<feature type="compositionally biased region" description="Basic and acidic residues" evidence="16">
    <location>
        <begin position="1411"/>
        <end position="1429"/>
    </location>
</feature>
<dbReference type="InterPro" id="IPR013759">
    <property type="entry name" value="Topo_IIA_B_C"/>
</dbReference>
<feature type="active site" description="O-(5'-phospho-DNA)-tyrosine intermediate" evidence="14">
    <location>
        <position position="836"/>
    </location>
</feature>
<evidence type="ECO:0000313" key="20">
    <source>
        <dbReference type="Proteomes" id="UP001557470"/>
    </source>
</evidence>
<feature type="compositionally biased region" description="Low complexity" evidence="16">
    <location>
        <begin position="1300"/>
        <end position="1309"/>
    </location>
</feature>
<feature type="region of interest" description="Disordered" evidence="16">
    <location>
        <begin position="1291"/>
        <end position="1657"/>
    </location>
</feature>
<dbReference type="PANTHER" id="PTHR10169">
    <property type="entry name" value="DNA TOPOISOMERASE/GYRASE"/>
    <property type="match status" value="1"/>
</dbReference>
<feature type="compositionally biased region" description="Acidic residues" evidence="16">
    <location>
        <begin position="1388"/>
        <end position="1404"/>
    </location>
</feature>
<dbReference type="EMBL" id="JAGEUA010000011">
    <property type="protein sequence ID" value="KAL0962146.1"/>
    <property type="molecule type" value="Genomic_DNA"/>
</dbReference>
<dbReference type="PANTHER" id="PTHR10169:SF36">
    <property type="entry name" value="DNA TOPOISOMERASE 2-BETA"/>
    <property type="match status" value="1"/>
</dbReference>
<dbReference type="InterPro" id="IPR001241">
    <property type="entry name" value="Topo_IIA"/>
</dbReference>
<protein>
    <recommendedName>
        <fullName evidence="15">DNA topoisomerase 2</fullName>
        <ecNumber evidence="15">5.6.2.2</ecNumber>
    </recommendedName>
</protein>
<dbReference type="Pfam" id="PF00521">
    <property type="entry name" value="DNA_topoisoIV"/>
    <property type="match status" value="1"/>
</dbReference>
<dbReference type="Proteomes" id="UP001557470">
    <property type="component" value="Unassembled WGS sequence"/>
</dbReference>
<dbReference type="GO" id="GO:0046872">
    <property type="term" value="F:metal ion binding"/>
    <property type="evidence" value="ECO:0007669"/>
    <property type="project" value="UniProtKB-KW"/>
</dbReference>
<evidence type="ECO:0000256" key="8">
    <source>
        <dbReference type="ARBA" id="ARBA00022840"/>
    </source>
</evidence>
<gene>
    <name evidence="19" type="ORF">UPYG_G00336300</name>
</gene>
<dbReference type="Pfam" id="PF02518">
    <property type="entry name" value="HATPase_c"/>
    <property type="match status" value="1"/>
</dbReference>
<dbReference type="InterPro" id="IPR002205">
    <property type="entry name" value="Topo_IIA_dom_A"/>
</dbReference>
<feature type="compositionally biased region" description="Low complexity" evidence="16">
    <location>
        <begin position="1503"/>
        <end position="1514"/>
    </location>
</feature>
<dbReference type="InterPro" id="IPR006171">
    <property type="entry name" value="TOPRIM_dom"/>
</dbReference>
<dbReference type="SUPFAM" id="SSF55874">
    <property type="entry name" value="ATPase domain of HSP90 chaperone/DNA topoisomerase II/histidine kinase"/>
    <property type="match status" value="1"/>
</dbReference>
<dbReference type="FunFam" id="3.40.50.670:FF:000001">
    <property type="entry name" value="DNA topoisomerase 2"/>
    <property type="match status" value="2"/>
</dbReference>
<dbReference type="Gene3D" id="1.10.268.10">
    <property type="entry name" value="Topoisomerase, domain 3"/>
    <property type="match status" value="1"/>
</dbReference>
<evidence type="ECO:0000259" key="18">
    <source>
        <dbReference type="PROSITE" id="PS52040"/>
    </source>
</evidence>
<dbReference type="InterPro" id="IPR036890">
    <property type="entry name" value="HATPase_C_sf"/>
</dbReference>
<dbReference type="Gene3D" id="3.30.565.10">
    <property type="entry name" value="Histidine kinase-like ATPase, C-terminal domain"/>
    <property type="match status" value="1"/>
</dbReference>
<feature type="region of interest" description="Disordered" evidence="16">
    <location>
        <begin position="1258"/>
        <end position="1278"/>
    </location>
</feature>
<dbReference type="InterPro" id="IPR050634">
    <property type="entry name" value="DNA_Topoisomerase_II"/>
</dbReference>
<keyword evidence="12 14" id="KW-0413">Isomerase</keyword>
<dbReference type="InterPro" id="IPR012542">
    <property type="entry name" value="DTHCT"/>
</dbReference>
<comment type="subunit">
    <text evidence="15">Homodimer.</text>
</comment>
<accession>A0ABD0VXV9</accession>
<dbReference type="GO" id="GO:0005654">
    <property type="term" value="C:nucleoplasm"/>
    <property type="evidence" value="ECO:0007669"/>
    <property type="project" value="UniProtKB-SubCell"/>
</dbReference>
<dbReference type="InterPro" id="IPR013506">
    <property type="entry name" value="Topo_IIA_bsu_dom2"/>
</dbReference>
<keyword evidence="6" id="KW-0479">Metal-binding</keyword>
<evidence type="ECO:0000256" key="9">
    <source>
        <dbReference type="ARBA" id="ARBA00022842"/>
    </source>
</evidence>
<comment type="catalytic activity">
    <reaction evidence="1 14 15">
        <text>ATP-dependent breakage, passage and rejoining of double-stranded DNA.</text>
        <dbReference type="EC" id="5.6.2.2"/>
    </reaction>
</comment>
<dbReference type="Gene3D" id="3.30.1490.30">
    <property type="match status" value="1"/>
</dbReference>
<dbReference type="SMART" id="SM00387">
    <property type="entry name" value="HATPase_c"/>
    <property type="match status" value="1"/>
</dbReference>
<dbReference type="Gene3D" id="3.90.199.10">
    <property type="entry name" value="Topoisomerase II, domain 5"/>
    <property type="match status" value="1"/>
</dbReference>
<reference evidence="19 20" key="1">
    <citation type="submission" date="2024-06" db="EMBL/GenBank/DDBJ databases">
        <authorList>
            <person name="Pan Q."/>
            <person name="Wen M."/>
            <person name="Jouanno E."/>
            <person name="Zahm M."/>
            <person name="Klopp C."/>
            <person name="Cabau C."/>
            <person name="Louis A."/>
            <person name="Berthelot C."/>
            <person name="Parey E."/>
            <person name="Roest Crollius H."/>
            <person name="Montfort J."/>
            <person name="Robinson-Rechavi M."/>
            <person name="Bouchez O."/>
            <person name="Lampietro C."/>
            <person name="Lopez Roques C."/>
            <person name="Donnadieu C."/>
            <person name="Postlethwait J."/>
            <person name="Bobe J."/>
            <person name="Verreycken H."/>
            <person name="Guiguen Y."/>
        </authorList>
    </citation>
    <scope>NUCLEOTIDE SEQUENCE [LARGE SCALE GENOMIC DNA]</scope>
    <source>
        <strain evidence="19">Up_M1</strain>
        <tissue evidence="19">Testis</tissue>
    </source>
</reference>
<feature type="compositionally biased region" description="Basic and acidic residues" evidence="16">
    <location>
        <begin position="1475"/>
        <end position="1485"/>
    </location>
</feature>
<dbReference type="PROSITE" id="PS00177">
    <property type="entry name" value="TOPOISOMERASE_II"/>
    <property type="match status" value="1"/>
</dbReference>
<evidence type="ECO:0000256" key="10">
    <source>
        <dbReference type="ARBA" id="ARBA00023029"/>
    </source>
</evidence>
<dbReference type="FunFam" id="1.10.268.10:FF:000002">
    <property type="entry name" value="DNA topoisomerase 2"/>
    <property type="match status" value="1"/>
</dbReference>
<feature type="domain" description="Toprim" evidence="17">
    <location>
        <begin position="486"/>
        <end position="603"/>
    </location>
</feature>
<evidence type="ECO:0000256" key="14">
    <source>
        <dbReference type="PROSITE-ProRule" id="PRU01384"/>
    </source>
</evidence>
<comment type="similarity">
    <text evidence="5 15">Belongs to the type II topoisomerase family.</text>
</comment>
<dbReference type="InterPro" id="IPR014721">
    <property type="entry name" value="Ribsml_uS5_D2-typ_fold_subgr"/>
</dbReference>
<evidence type="ECO:0000256" key="11">
    <source>
        <dbReference type="ARBA" id="ARBA00023125"/>
    </source>
</evidence>
<dbReference type="InterPro" id="IPR003594">
    <property type="entry name" value="HATPase_dom"/>
</dbReference>
<feature type="compositionally biased region" description="Low complexity" evidence="16">
    <location>
        <begin position="1578"/>
        <end position="1601"/>
    </location>
</feature>
<dbReference type="InterPro" id="IPR001154">
    <property type="entry name" value="TopoII_euk"/>
</dbReference>
<evidence type="ECO:0000256" key="16">
    <source>
        <dbReference type="SAM" id="MobiDB-lite"/>
    </source>
</evidence>
<proteinExistence type="inferred from homology"/>
<dbReference type="InterPro" id="IPR031660">
    <property type="entry name" value="TOPRIM_C"/>
</dbReference>
<dbReference type="SUPFAM" id="SSF56719">
    <property type="entry name" value="Type II DNA topoisomerase"/>
    <property type="match status" value="1"/>
</dbReference>
<dbReference type="SUPFAM" id="SSF54211">
    <property type="entry name" value="Ribosomal protein S5 domain 2-like"/>
    <property type="match status" value="1"/>
</dbReference>
<comment type="caution">
    <text evidence="19">The sequence shown here is derived from an EMBL/GenBank/DDBJ whole genome shotgun (WGS) entry which is preliminary data.</text>
</comment>
<dbReference type="Gene3D" id="3.30.1360.40">
    <property type="match status" value="1"/>
</dbReference>
<dbReference type="GO" id="GO:0003918">
    <property type="term" value="F:DNA topoisomerase type II (double strand cut, ATP-hydrolyzing) activity"/>
    <property type="evidence" value="ECO:0007669"/>
    <property type="project" value="UniProtKB-UniRule"/>
</dbReference>
<keyword evidence="9" id="KW-0460">Magnesium</keyword>
<evidence type="ECO:0000259" key="17">
    <source>
        <dbReference type="PROSITE" id="PS50880"/>
    </source>
</evidence>
<dbReference type="GO" id="GO:0006265">
    <property type="term" value="P:DNA topological change"/>
    <property type="evidence" value="ECO:0007669"/>
    <property type="project" value="UniProtKB-UniRule"/>
</dbReference>
<dbReference type="GO" id="GO:0005730">
    <property type="term" value="C:nucleolus"/>
    <property type="evidence" value="ECO:0007669"/>
    <property type="project" value="UniProtKB-SubCell"/>
</dbReference>
<dbReference type="InterPro" id="IPR020568">
    <property type="entry name" value="Ribosomal_Su5_D2-typ_SF"/>
</dbReference>
<dbReference type="Gene3D" id="3.40.50.670">
    <property type="match status" value="1"/>
</dbReference>
<dbReference type="InterPro" id="IPR018522">
    <property type="entry name" value="TopoIIA_CS"/>
</dbReference>
<dbReference type="Pfam" id="PF16898">
    <property type="entry name" value="TOPRIM_C"/>
    <property type="match status" value="1"/>
</dbReference>
<dbReference type="CDD" id="cd16930">
    <property type="entry name" value="HATPase_TopII-like"/>
    <property type="match status" value="1"/>
</dbReference>
<organism evidence="19 20">
    <name type="scientific">Umbra pygmaea</name>
    <name type="common">Eastern mudminnow</name>
    <dbReference type="NCBI Taxonomy" id="75934"/>
    <lineage>
        <taxon>Eukaryota</taxon>
        <taxon>Metazoa</taxon>
        <taxon>Chordata</taxon>
        <taxon>Craniata</taxon>
        <taxon>Vertebrata</taxon>
        <taxon>Euteleostomi</taxon>
        <taxon>Actinopterygii</taxon>
        <taxon>Neopterygii</taxon>
        <taxon>Teleostei</taxon>
        <taxon>Protacanthopterygii</taxon>
        <taxon>Esociformes</taxon>
        <taxon>Umbridae</taxon>
        <taxon>Umbra</taxon>
    </lineage>
</organism>
<dbReference type="InterPro" id="IPR013760">
    <property type="entry name" value="Topo_IIA-like_dom_sf"/>
</dbReference>
<dbReference type="Pfam" id="PF08070">
    <property type="entry name" value="DTHCT"/>
    <property type="match status" value="1"/>
</dbReference>
<name>A0ABD0VXV9_UMBPY</name>
<sequence>MSNGAAGSGALTWVTLFDKKNAAKKKEEEAAAAAAAANGKGEGVKAEGGVTKKKGGEKLSVERVYQKKTQLEHILLRPDTYIGSVEPVTQQMWVFDEDLGMNQREITYVPGLYKIFDEILVNAADNKQRDKNMSTIKITIDPESNTITIWNNGKGIPVVEHKDEKMYVPALIFGHLLTSSNYDDEEKKVTGGRNGYGAKLCNIFSTKFTVETACKEYKHSFKQTWQNNMLKTSEPKIKFFDGDDFTCVTFQPDLSKFKMEKLDKDILALLTRRAYDIAGSCKGVKVMFNGKKLPVSGFRSYVDLYVKDKVDEVGVALKVVNESVNDRWEVCLTMSEKGFQQISFVNSIATTKGGRHVDYVVDQIVSKLIEVVKKKNKAGFNVKPFQVKNHVWVFVNALIENPTFDSQTKENMTLQTKSFGSKCPLSEKFIKAATNCGIVESILNWVKFKAQTQLNKKCSSVKHSKIKGVPKLDDANDAGGKHSSECTLILTEGDSAKSLAVSGLGVIGRDRYGVFPLRGKILNVREATHKQIMENPEINSIIKIVGLQYKKSYEDPESLKTLRYGKIMIMTDQDQDGSHIKGLLINFFHHNWPSLLKHTFLEEFITPIVKVHKNKQEHAFYSIPEFEEWKKQTENFKTWHIKYYKGLGTSTSKEAKEYFADMEKHRISFKYTGTEDDAAIMLAFSKKKTDDRKEWLTNFMEDRRQRRMHGLPEQYLYGTAAKHLSYNDFINKELILFSNSDNERSIPSLVDGLKPGQRKVMFTCFKRNDKREVKVAQLAGSVAEMSAYHHGEQSLLMTIVNLAQNFVGSNNINILQPLGQFGTRINGGKDAACPRYIFTMLSPLAKLLFPAVDSCLLKFLFDDNQKVEPEWYIPIIPMVLVNGADGIGTGWACKIPNYDHRELVNNITRMLSNQDPLPMLPSYKNFKGVIHELGQNQFMVSGEVSVLDKNTIEITELPVRTWTQAYKESVLEPMLQGTEKTPALITDYKEYHTDQTVKFVVRMSEDKLAQAEAAGLHKVFKLQSSLTCNSMVLFDHMGCLKRYDSVQDILKEFFELRLHYYKLRKDWLTGSLGAEACKLSNQARFVLEKIEGKITIENKSKKDLIRMLVQKGFESDPVAAWTKAQEKALEDEERDGNNSDGSVDSGSSSGPNFNYILNMSLWCLTKEKVDELLRQRDLKKAELNELKRKSPEDLWKEDLAVFIEELDKIEAQERADFNAGGGSKLVKGKVGKPKVKKFHLEETLPSPYGRRVVPTITQTMKTDASKKRTKTKKGDADLLVKVEFDDEMGVLGADGATEENSLNSSANASGKPKTPRVKREKKEPGTPRARKTPTPKGTLNKKVKKRNPWSDDESKSESDLEDSEAVIIPRDTKSQRASAAKPKYTFDFSEEEDGEEEDDVEDDVTSSPARPYKDELTPSSETKDGYKEPSDDDDEDDEEILPSPKKTTATVPPAMKSKEPHSIFSSSKSAFSSEKSNDSDDVKFDSDDEDKAVSYSSSSVFDKPAPAKKVTPAKKPSDATPKPRKTPAPKVAKPKLDTSVWDSDSDSSTKKPAPALKGKGRGRKRKQSGSEDEEFSPKKTPAKAAKTPTSRKPPKKAASSRTTVSDDDDVELVDSNRFSQSEAVSRERPGRGRAKKEVKYFAESGSGSDDDEYDMFD</sequence>
<dbReference type="FunFam" id="3.30.565.10:FF:000004">
    <property type="entry name" value="DNA topoisomerase 2"/>
    <property type="match status" value="1"/>
</dbReference>
<feature type="compositionally biased region" description="Low complexity" evidence="16">
    <location>
        <begin position="1138"/>
        <end position="1147"/>
    </location>
</feature>
<feature type="compositionally biased region" description="Basic residues" evidence="16">
    <location>
        <begin position="1328"/>
        <end position="1347"/>
    </location>
</feature>
<feature type="region of interest" description="Disordered" evidence="16">
    <location>
        <begin position="1124"/>
        <end position="1147"/>
    </location>
</feature>
<evidence type="ECO:0000256" key="13">
    <source>
        <dbReference type="ARBA" id="ARBA00023242"/>
    </source>
</evidence>